<gene>
    <name evidence="8" type="ORF">COU20_02885</name>
</gene>
<name>A0A2H0U9A2_9BACT</name>
<evidence type="ECO:0008006" key="10">
    <source>
        <dbReference type="Google" id="ProtNLM"/>
    </source>
</evidence>
<dbReference type="SUPFAM" id="SSF88659">
    <property type="entry name" value="Sigma3 and sigma4 domains of RNA polymerase sigma factors"/>
    <property type="match status" value="1"/>
</dbReference>
<dbReference type="InterPro" id="IPR039425">
    <property type="entry name" value="RNA_pol_sigma-70-like"/>
</dbReference>
<dbReference type="PANTHER" id="PTHR43133:SF8">
    <property type="entry name" value="RNA POLYMERASE SIGMA FACTOR HI_1459-RELATED"/>
    <property type="match status" value="1"/>
</dbReference>
<dbReference type="GO" id="GO:0003677">
    <property type="term" value="F:DNA binding"/>
    <property type="evidence" value="ECO:0007669"/>
    <property type="project" value="UniProtKB-KW"/>
</dbReference>
<evidence type="ECO:0000256" key="3">
    <source>
        <dbReference type="ARBA" id="ARBA00023082"/>
    </source>
</evidence>
<reference evidence="9" key="1">
    <citation type="submission" date="2017-09" db="EMBL/GenBank/DDBJ databases">
        <title>Depth-based differentiation of microbial function through sediment-hosted aquifers and enrichment of novel symbionts in the deep terrestrial subsurface.</title>
        <authorList>
            <person name="Probst A.J."/>
            <person name="Ladd B."/>
            <person name="Jarett J.K."/>
            <person name="Geller-Mcgrath D.E."/>
            <person name="Sieber C.M.K."/>
            <person name="Emerson J.B."/>
            <person name="Anantharaman K."/>
            <person name="Thomas B.C."/>
            <person name="Malmstrom R."/>
            <person name="Stieglmeier M."/>
            <person name="Klingl A."/>
            <person name="Woyke T."/>
            <person name="Ryan C.M."/>
            <person name="Banfield J.F."/>
        </authorList>
    </citation>
    <scope>NUCLEOTIDE SEQUENCE [LARGE SCALE GENOMIC DNA]</scope>
</reference>
<evidence type="ECO:0000313" key="9">
    <source>
        <dbReference type="Proteomes" id="UP000231379"/>
    </source>
</evidence>
<dbReference type="Gene3D" id="1.10.10.10">
    <property type="entry name" value="Winged helix-like DNA-binding domain superfamily/Winged helix DNA-binding domain"/>
    <property type="match status" value="1"/>
</dbReference>
<dbReference type="CDD" id="cd06171">
    <property type="entry name" value="Sigma70_r4"/>
    <property type="match status" value="1"/>
</dbReference>
<dbReference type="NCBIfam" id="TIGR02937">
    <property type="entry name" value="sigma70-ECF"/>
    <property type="match status" value="1"/>
</dbReference>
<dbReference type="InterPro" id="IPR013249">
    <property type="entry name" value="RNA_pol_sigma70_r4_t2"/>
</dbReference>
<protein>
    <recommendedName>
        <fullName evidence="10">RNA polymerase sigma factor</fullName>
    </recommendedName>
</protein>
<comment type="caution">
    <text evidence="8">The sequence shown here is derived from an EMBL/GenBank/DDBJ whole genome shotgun (WGS) entry which is preliminary data.</text>
</comment>
<evidence type="ECO:0000256" key="1">
    <source>
        <dbReference type="ARBA" id="ARBA00010641"/>
    </source>
</evidence>
<feature type="domain" description="RNA polymerase sigma-70 region 2" evidence="6">
    <location>
        <begin position="17"/>
        <end position="82"/>
    </location>
</feature>
<evidence type="ECO:0000313" key="8">
    <source>
        <dbReference type="EMBL" id="PIR82345.1"/>
    </source>
</evidence>
<dbReference type="Proteomes" id="UP000231379">
    <property type="component" value="Unassembled WGS sequence"/>
</dbReference>
<evidence type="ECO:0000256" key="5">
    <source>
        <dbReference type="ARBA" id="ARBA00023163"/>
    </source>
</evidence>
<dbReference type="Pfam" id="PF08281">
    <property type="entry name" value="Sigma70_r4_2"/>
    <property type="match status" value="1"/>
</dbReference>
<evidence type="ECO:0000259" key="7">
    <source>
        <dbReference type="Pfam" id="PF08281"/>
    </source>
</evidence>
<dbReference type="EMBL" id="PFBM01000017">
    <property type="protein sequence ID" value="PIR82345.1"/>
    <property type="molecule type" value="Genomic_DNA"/>
</dbReference>
<dbReference type="InterPro" id="IPR007627">
    <property type="entry name" value="RNA_pol_sigma70_r2"/>
</dbReference>
<accession>A0A2H0U9A2</accession>
<keyword evidence="5" id="KW-0804">Transcription</keyword>
<dbReference type="InterPro" id="IPR036388">
    <property type="entry name" value="WH-like_DNA-bd_sf"/>
</dbReference>
<keyword evidence="3" id="KW-0731">Sigma factor</keyword>
<dbReference type="InterPro" id="IPR013325">
    <property type="entry name" value="RNA_pol_sigma_r2"/>
</dbReference>
<sequence length="181" mass="20737">MQRTPHEEQEAVFLKAFSEYSDKLFRHAVYRTGNRERAVELAQDTFLKAWDYVQKGGEVRQLRSFLYRILNNLIIDEYRKSKEQSLDELLEDDTGALERTMSEGDVAEAEETLDKNAAVGRIREIIPRLPEAYRTAVTLRYVDGLTPKEIAALLNVSENVVSVRIHRGVAKLKSLCASIHL</sequence>
<keyword evidence="4" id="KW-0238">DNA-binding</keyword>
<dbReference type="InterPro" id="IPR014284">
    <property type="entry name" value="RNA_pol_sigma-70_dom"/>
</dbReference>
<proteinExistence type="inferred from homology"/>
<evidence type="ECO:0000256" key="4">
    <source>
        <dbReference type="ARBA" id="ARBA00023125"/>
    </source>
</evidence>
<dbReference type="SUPFAM" id="SSF88946">
    <property type="entry name" value="Sigma2 domain of RNA polymerase sigma factors"/>
    <property type="match status" value="1"/>
</dbReference>
<evidence type="ECO:0000259" key="6">
    <source>
        <dbReference type="Pfam" id="PF04542"/>
    </source>
</evidence>
<comment type="similarity">
    <text evidence="1">Belongs to the sigma-70 factor family. ECF subfamily.</text>
</comment>
<dbReference type="Gene3D" id="1.10.1740.10">
    <property type="match status" value="1"/>
</dbReference>
<dbReference type="InterPro" id="IPR013324">
    <property type="entry name" value="RNA_pol_sigma_r3/r4-like"/>
</dbReference>
<dbReference type="GO" id="GO:0016987">
    <property type="term" value="F:sigma factor activity"/>
    <property type="evidence" value="ECO:0007669"/>
    <property type="project" value="UniProtKB-KW"/>
</dbReference>
<evidence type="ECO:0000256" key="2">
    <source>
        <dbReference type="ARBA" id="ARBA00023015"/>
    </source>
</evidence>
<feature type="domain" description="RNA polymerase sigma factor 70 region 4 type 2" evidence="7">
    <location>
        <begin position="121"/>
        <end position="172"/>
    </location>
</feature>
<dbReference type="GO" id="GO:0006352">
    <property type="term" value="P:DNA-templated transcription initiation"/>
    <property type="evidence" value="ECO:0007669"/>
    <property type="project" value="InterPro"/>
</dbReference>
<keyword evidence="2" id="KW-0805">Transcription regulation</keyword>
<organism evidence="8 9">
    <name type="scientific">Candidatus Kaiserbacteria bacterium CG10_big_fil_rev_8_21_14_0_10_59_10</name>
    <dbReference type="NCBI Taxonomy" id="1974612"/>
    <lineage>
        <taxon>Bacteria</taxon>
        <taxon>Candidatus Kaiseribacteriota</taxon>
    </lineage>
</organism>
<dbReference type="AlphaFoldDB" id="A0A2H0U9A2"/>
<dbReference type="Pfam" id="PF04542">
    <property type="entry name" value="Sigma70_r2"/>
    <property type="match status" value="1"/>
</dbReference>
<dbReference type="PANTHER" id="PTHR43133">
    <property type="entry name" value="RNA POLYMERASE ECF-TYPE SIGMA FACTO"/>
    <property type="match status" value="1"/>
</dbReference>